<feature type="region of interest" description="Disordered" evidence="1">
    <location>
        <begin position="1"/>
        <end position="27"/>
    </location>
</feature>
<dbReference type="HOGENOM" id="CLU_090239_0_0_2"/>
<evidence type="ECO:0000313" key="4">
    <source>
        <dbReference type="EMBL" id="SMD30994.1"/>
    </source>
</evidence>
<keyword evidence="2" id="KW-0812">Transmembrane</keyword>
<dbReference type="OrthoDB" id="57485at2157"/>
<reference evidence="4 6" key="3">
    <citation type="submission" date="2017-04" db="EMBL/GenBank/DDBJ databases">
        <authorList>
            <person name="Varghese N."/>
            <person name="Submissions S."/>
        </authorList>
    </citation>
    <scope>NUCLEOTIDE SEQUENCE [LARGE SCALE GENOMIC DNA]</scope>
    <source>
        <strain evidence="4 6">DSM 9789</strain>
    </source>
</reference>
<accession>Q6KZB9</accession>
<dbReference type="EMBL" id="AE017261">
    <property type="protein sequence ID" value="AAT43933.1"/>
    <property type="molecule type" value="Genomic_DNA"/>
</dbReference>
<reference evidence="3 5" key="1">
    <citation type="journal article" date="2004" name="Proc. Natl. Acad. Sci. U.S.A.">
        <title>Genome sequence of Picrophilus torridus and its implications for life around pH 0.</title>
        <authorList>
            <person name="Futterer O."/>
            <person name="Angelov A."/>
            <person name="Liesegang H."/>
            <person name="Gottschalk G."/>
            <person name="Schleper C."/>
            <person name="Schepers B."/>
            <person name="Dock C."/>
            <person name="Antranikian G."/>
            <person name="Liebl W."/>
        </authorList>
    </citation>
    <scope>NUCLEOTIDE SEQUENCE [LARGE SCALE GENOMIC DNA]</scope>
    <source>
        <strain evidence="5">ATCC 700027 / DSM 9790 / JCM 10055 / NBRC 100828</strain>
        <strain evidence="3">DSM 9790</strain>
    </source>
</reference>
<gene>
    <name evidence="3" type="ordered locus">PTO1348</name>
    <name evidence="4" type="ORF">SAMN02745355_0912</name>
</gene>
<reference evidence="3" key="2">
    <citation type="submission" date="2004-02" db="EMBL/GenBank/DDBJ databases">
        <authorList>
            <person name="Fuetterer O."/>
            <person name="Angelov A."/>
            <person name="Liesegang H."/>
            <person name="Gottschalk G."/>
            <person name="Schleper C."/>
            <person name="Schepers B."/>
            <person name="Dock C."/>
            <person name="Antranikian G."/>
            <person name="Liebl W."/>
        </authorList>
    </citation>
    <scope>NUCLEOTIDE SEQUENCE</scope>
    <source>
        <strain evidence="3">DSM 9790</strain>
    </source>
</reference>
<dbReference type="Pfam" id="PF06053">
    <property type="entry name" value="DUF929"/>
    <property type="match status" value="1"/>
</dbReference>
<keyword evidence="2" id="KW-1133">Transmembrane helix</keyword>
<keyword evidence="6" id="KW-1185">Reference proteome</keyword>
<dbReference type="GeneID" id="2844781"/>
<dbReference type="KEGG" id="pto:PTO1348"/>
<dbReference type="PaxDb" id="263820-PTO1348"/>
<dbReference type="InterPro" id="IPR009272">
    <property type="entry name" value="DUF929"/>
</dbReference>
<accession>A0A8G2FWW4</accession>
<dbReference type="STRING" id="263820.PTO1348"/>
<dbReference type="EMBL" id="FWYE01000002">
    <property type="protein sequence ID" value="SMD30994.1"/>
    <property type="molecule type" value="Genomic_DNA"/>
</dbReference>
<evidence type="ECO:0000313" key="5">
    <source>
        <dbReference type="Proteomes" id="UP000000438"/>
    </source>
</evidence>
<organism evidence="3 5">
    <name type="scientific">Picrophilus torridus (strain ATCC 700027 / DSM 9790 / JCM 10055 / NBRC 100828 / KAW 2/3)</name>
    <dbReference type="NCBI Taxonomy" id="1122961"/>
    <lineage>
        <taxon>Archaea</taxon>
        <taxon>Methanobacteriati</taxon>
        <taxon>Thermoplasmatota</taxon>
        <taxon>Thermoplasmata</taxon>
        <taxon>Thermoplasmatales</taxon>
        <taxon>Picrophilaceae</taxon>
        <taxon>Picrophilus</taxon>
    </lineage>
</organism>
<keyword evidence="2" id="KW-0472">Membrane</keyword>
<dbReference type="Proteomes" id="UP000192315">
    <property type="component" value="Unassembled WGS sequence"/>
</dbReference>
<evidence type="ECO:0000256" key="1">
    <source>
        <dbReference type="SAM" id="MobiDB-lite"/>
    </source>
</evidence>
<dbReference type="InParanoid" id="Q6KZB9"/>
<sequence>MAKNNKRSTNKNQKNKNSASKNQNKKNNINLKNKNVIGSAIAAVIIVVLVVVVLTHPLYRAPFSAPSSISSDKYYMVSNRDMLSNGSSGVFFISWYGCPIGATDSWAIYYAINSTTDIYKYVELHTADPGDIYSNGTTGQPGLLFKGDFTFKTTDGYKYTFYPIYMYNETMTGTINNKPINGSLAAYGLSVIKAEAPPGIYNIMKKYESDVTYDNHITTTFIITGPSGTYILNAYMYAPRSGGLLGSGSPQHGAWNPNPPQYVMEYLNTSSQIKSAANTFMSYLNDAR</sequence>
<evidence type="ECO:0000313" key="6">
    <source>
        <dbReference type="Proteomes" id="UP000192315"/>
    </source>
</evidence>
<evidence type="ECO:0000313" key="3">
    <source>
        <dbReference type="EMBL" id="AAT43933.1"/>
    </source>
</evidence>
<dbReference type="Proteomes" id="UP000000438">
    <property type="component" value="Chromosome"/>
</dbReference>
<evidence type="ECO:0000256" key="2">
    <source>
        <dbReference type="SAM" id="Phobius"/>
    </source>
</evidence>
<feature type="transmembrane region" description="Helical" evidence="2">
    <location>
        <begin position="36"/>
        <end position="59"/>
    </location>
</feature>
<dbReference type="eggNOG" id="arCOG03844">
    <property type="taxonomic scope" value="Archaea"/>
</dbReference>
<name>Q6KZB9_PICTO</name>
<proteinExistence type="predicted"/>
<protein>
    <submittedName>
        <fullName evidence="3">Hypothetical membrane associated protein</fullName>
    </submittedName>
</protein>
<feature type="compositionally biased region" description="Low complexity" evidence="1">
    <location>
        <begin position="10"/>
        <end position="27"/>
    </location>
</feature>
<dbReference type="RefSeq" id="WP_011178149.1">
    <property type="nucleotide sequence ID" value="NC_005877.1"/>
</dbReference>
<dbReference type="AlphaFoldDB" id="Q6KZB9"/>